<keyword evidence="3" id="KW-1185">Reference proteome</keyword>
<proteinExistence type="predicted"/>
<dbReference type="RefSeq" id="WP_274109642.1">
    <property type="nucleotide sequence ID" value="NZ_JAPCKI010000004.1"/>
</dbReference>
<dbReference type="Proteomes" id="UP001148932">
    <property type="component" value="Unassembled WGS sequence"/>
</dbReference>
<sequence length="473" mass="53529">MNVPAQPWPNVLPPELEQLVDEIARITQAPRELIISILICALAATVQRRCRVQRKSGLDGPVGVYLIAICDSGERKSAVQKLLFKALTEIQRLWSEEATHSVAAHRVEHALWREKVDALRDAMKRAVRKEESIDEIEKQLRVALEAEPQPSLALKLIYSDTTIEALLEGLHERGNSAVMVHDEFAQFCDGPMSRQLGALNALWSGSDWSVDRKTSGSFVLHDSSLTCLLQAQPVVFQRFLAKQGEQALGNGFFARVLVCWPYSTQGQRFESGSQGDYTKLNWFYDRCKTLLERSESRLLRFSPQAQANWNGIANSYEASMQPGGVYFAARDFASKAAENIARIAAIFHAFLIEDSDEICSETLQCAINLISFYGEQYVNIFGKYNPVTEQQRDLTDLEDWIQTTQNNKQWSCIPKAYILQYGPNRFRDKAKLDLLLDILASSLRITILKMNKKTVVYANTTIAAPQYYDSNRY</sequence>
<dbReference type="Pfam" id="PF13148">
    <property type="entry name" value="DUF3987"/>
    <property type="match status" value="1"/>
</dbReference>
<name>A0ABT5RXA5_9BURK</name>
<comment type="caution">
    <text evidence="2">The sequence shown here is derived from an EMBL/GenBank/DDBJ whole genome shotgun (WGS) entry which is preliminary data.</text>
</comment>
<protein>
    <submittedName>
        <fullName evidence="2">YfjI family protein</fullName>
    </submittedName>
</protein>
<evidence type="ECO:0000313" key="3">
    <source>
        <dbReference type="Proteomes" id="UP001148932"/>
    </source>
</evidence>
<dbReference type="InterPro" id="IPR025048">
    <property type="entry name" value="DUF3987"/>
</dbReference>
<organism evidence="2 3">
    <name type="scientific">Acidovorax benzenivorans</name>
    <dbReference type="NCBI Taxonomy" id="2987520"/>
    <lineage>
        <taxon>Bacteria</taxon>
        <taxon>Pseudomonadati</taxon>
        <taxon>Pseudomonadota</taxon>
        <taxon>Betaproteobacteria</taxon>
        <taxon>Burkholderiales</taxon>
        <taxon>Comamonadaceae</taxon>
        <taxon>Acidovorax</taxon>
    </lineage>
</organism>
<keyword evidence="1" id="KW-0175">Coiled coil</keyword>
<reference evidence="2" key="1">
    <citation type="submission" date="2022-10" db="EMBL/GenBank/DDBJ databases">
        <title>Description of microaerobic benzene degrading bacteria.</title>
        <authorList>
            <person name="Bedics A."/>
            <person name="Tancsics A."/>
            <person name="Banerjee S."/>
        </authorList>
    </citation>
    <scope>NUCLEOTIDE SEQUENCE</scope>
    <source>
        <strain evidence="2">D2M1</strain>
    </source>
</reference>
<evidence type="ECO:0000256" key="1">
    <source>
        <dbReference type="SAM" id="Coils"/>
    </source>
</evidence>
<dbReference type="EMBL" id="JAPCKI010000004">
    <property type="protein sequence ID" value="MDD2177712.1"/>
    <property type="molecule type" value="Genomic_DNA"/>
</dbReference>
<gene>
    <name evidence="2" type="ORF">OIN59_09720</name>
</gene>
<evidence type="ECO:0000313" key="2">
    <source>
        <dbReference type="EMBL" id="MDD2177712.1"/>
    </source>
</evidence>
<accession>A0ABT5RXA5</accession>
<feature type="coiled-coil region" evidence="1">
    <location>
        <begin position="119"/>
        <end position="146"/>
    </location>
</feature>